<dbReference type="Proteomes" id="UP000826656">
    <property type="component" value="Unassembled WGS sequence"/>
</dbReference>
<comment type="caution">
    <text evidence="1">The sequence shown here is derived from an EMBL/GenBank/DDBJ whole genome shotgun (WGS) entry which is preliminary data.</text>
</comment>
<proteinExistence type="predicted"/>
<dbReference type="EMBL" id="JAIVGD010000026">
    <property type="protein sequence ID" value="KAH0740200.1"/>
    <property type="molecule type" value="Genomic_DNA"/>
</dbReference>
<organism evidence="1 2">
    <name type="scientific">Solanum tuberosum</name>
    <name type="common">Potato</name>
    <dbReference type="NCBI Taxonomy" id="4113"/>
    <lineage>
        <taxon>Eukaryota</taxon>
        <taxon>Viridiplantae</taxon>
        <taxon>Streptophyta</taxon>
        <taxon>Embryophyta</taxon>
        <taxon>Tracheophyta</taxon>
        <taxon>Spermatophyta</taxon>
        <taxon>Magnoliopsida</taxon>
        <taxon>eudicotyledons</taxon>
        <taxon>Gunneridae</taxon>
        <taxon>Pentapetalae</taxon>
        <taxon>asterids</taxon>
        <taxon>lamiids</taxon>
        <taxon>Solanales</taxon>
        <taxon>Solanaceae</taxon>
        <taxon>Solanoideae</taxon>
        <taxon>Solaneae</taxon>
        <taxon>Solanum</taxon>
    </lineage>
</organism>
<sequence length="93" mass="10218">MGNPKRQSSDRNEELHAAARSGDLNAVQTLCSTNPLAVNSRDKHSRTPLKNEMGFHKMGCRRVPRGVVKVISKVGMGFREVAKHICTIAAKGY</sequence>
<keyword evidence="2" id="KW-1185">Reference proteome</keyword>
<accession>A0ABQ7U001</accession>
<evidence type="ECO:0000313" key="1">
    <source>
        <dbReference type="EMBL" id="KAH0740200.1"/>
    </source>
</evidence>
<reference evidence="1 2" key="1">
    <citation type="journal article" date="2021" name="bioRxiv">
        <title>Chromosome-scale and haplotype-resolved genome assembly of a tetraploid potato cultivar.</title>
        <authorList>
            <person name="Sun H."/>
            <person name="Jiao W.-B."/>
            <person name="Krause K."/>
            <person name="Campoy J.A."/>
            <person name="Goel M."/>
            <person name="Folz-Donahue K."/>
            <person name="Kukat C."/>
            <person name="Huettel B."/>
            <person name="Schneeberger K."/>
        </authorList>
    </citation>
    <scope>NUCLEOTIDE SEQUENCE [LARGE SCALE GENOMIC DNA]</scope>
    <source>
        <strain evidence="1">SolTubOtavaFocal</strain>
        <tissue evidence="1">Leaves</tissue>
    </source>
</reference>
<gene>
    <name evidence="1" type="ORF">KY290_033243</name>
</gene>
<evidence type="ECO:0000313" key="2">
    <source>
        <dbReference type="Proteomes" id="UP000826656"/>
    </source>
</evidence>
<name>A0ABQ7U001_SOLTU</name>
<protein>
    <recommendedName>
        <fullName evidence="3">Ankyrin repeat-containing protein</fullName>
    </recommendedName>
</protein>
<dbReference type="SUPFAM" id="SSF48403">
    <property type="entry name" value="Ankyrin repeat"/>
    <property type="match status" value="1"/>
</dbReference>
<dbReference type="InterPro" id="IPR036770">
    <property type="entry name" value="Ankyrin_rpt-contain_sf"/>
</dbReference>
<dbReference type="Gene3D" id="1.25.40.20">
    <property type="entry name" value="Ankyrin repeat-containing domain"/>
    <property type="match status" value="1"/>
</dbReference>
<evidence type="ECO:0008006" key="3">
    <source>
        <dbReference type="Google" id="ProtNLM"/>
    </source>
</evidence>